<dbReference type="Gene3D" id="3.30.565.10">
    <property type="entry name" value="Histidine kinase-like ATPase, C-terminal domain"/>
    <property type="match status" value="1"/>
</dbReference>
<feature type="domain" description="Histidine kinase" evidence="20">
    <location>
        <begin position="232"/>
        <end position="422"/>
    </location>
</feature>
<keyword evidence="8" id="KW-0597">Phosphoprotein</keyword>
<feature type="transmembrane region" description="Helical" evidence="19">
    <location>
        <begin position="12"/>
        <end position="33"/>
    </location>
</feature>
<dbReference type="InterPro" id="IPR003594">
    <property type="entry name" value="HATPase_dom"/>
</dbReference>
<evidence type="ECO:0000256" key="2">
    <source>
        <dbReference type="ARBA" id="ARBA00001966"/>
    </source>
</evidence>
<evidence type="ECO:0000259" key="20">
    <source>
        <dbReference type="PROSITE" id="PS50109"/>
    </source>
</evidence>
<evidence type="ECO:0000256" key="8">
    <source>
        <dbReference type="ARBA" id="ARBA00022553"/>
    </source>
</evidence>
<evidence type="ECO:0000256" key="3">
    <source>
        <dbReference type="ARBA" id="ARBA00004496"/>
    </source>
</evidence>
<dbReference type="GO" id="GO:0005737">
    <property type="term" value="C:cytoplasm"/>
    <property type="evidence" value="ECO:0007669"/>
    <property type="project" value="UniProtKB-SubCell"/>
</dbReference>
<dbReference type="EMBL" id="JADEXQ010000057">
    <property type="protein sequence ID" value="MBE9031242.1"/>
    <property type="molecule type" value="Genomic_DNA"/>
</dbReference>
<keyword evidence="12 21" id="KW-0418">Kinase</keyword>
<dbReference type="EC" id="2.7.13.3" evidence="4"/>
<keyword evidence="19" id="KW-0812">Transmembrane</keyword>
<gene>
    <name evidence="21" type="ORF">IQ266_16020</name>
</gene>
<evidence type="ECO:0000256" key="14">
    <source>
        <dbReference type="ARBA" id="ARBA00023004"/>
    </source>
</evidence>
<keyword evidence="14" id="KW-0408">Iron</keyword>
<evidence type="ECO:0000256" key="5">
    <source>
        <dbReference type="ARBA" id="ARBA00017322"/>
    </source>
</evidence>
<comment type="function">
    <text evidence="17">Member of the two-component regulatory system NreB/NreC involved in the control of dissimilatory nitrate/nitrite reduction in response to oxygen. NreB functions as a direct oxygen sensor histidine kinase which is autophosphorylated, in the absence of oxygen, probably at the conserved histidine residue, and transfers its phosphate group probably to a conserved aspartate residue of NreC. NreB/NreC activates the expression of the nitrate (narGHJI) and nitrite (nir) reductase operons, as well as the putative nitrate transporter gene narT.</text>
</comment>
<comment type="catalytic activity">
    <reaction evidence="1">
        <text>ATP + protein L-histidine = ADP + protein N-phospho-L-histidine.</text>
        <dbReference type="EC" id="2.7.13.3"/>
    </reaction>
</comment>
<dbReference type="GO" id="GO:0005524">
    <property type="term" value="F:ATP binding"/>
    <property type="evidence" value="ECO:0007669"/>
    <property type="project" value="UniProtKB-KW"/>
</dbReference>
<keyword evidence="11" id="KW-0547">Nucleotide-binding</keyword>
<evidence type="ECO:0000256" key="1">
    <source>
        <dbReference type="ARBA" id="ARBA00000085"/>
    </source>
</evidence>
<dbReference type="PANTHER" id="PTHR24421:SF10">
    <property type="entry name" value="NITRATE_NITRITE SENSOR PROTEIN NARQ"/>
    <property type="match status" value="1"/>
</dbReference>
<reference evidence="21" key="1">
    <citation type="submission" date="2020-10" db="EMBL/GenBank/DDBJ databases">
        <authorList>
            <person name="Castelo-Branco R."/>
            <person name="Eusebio N."/>
            <person name="Adriana R."/>
            <person name="Vieira A."/>
            <person name="Brugerolle De Fraissinette N."/>
            <person name="Rezende De Castro R."/>
            <person name="Schneider M.P."/>
            <person name="Vasconcelos V."/>
            <person name="Leao P.N."/>
        </authorList>
    </citation>
    <scope>NUCLEOTIDE SEQUENCE</scope>
    <source>
        <strain evidence="21">LEGE 11480</strain>
    </source>
</reference>
<dbReference type="AlphaFoldDB" id="A0A928VP88"/>
<dbReference type="Gene3D" id="1.20.5.1930">
    <property type="match status" value="1"/>
</dbReference>
<evidence type="ECO:0000256" key="15">
    <source>
        <dbReference type="ARBA" id="ARBA00023012"/>
    </source>
</evidence>
<dbReference type="InterPro" id="IPR005467">
    <property type="entry name" value="His_kinase_dom"/>
</dbReference>
<name>A0A928VP88_9CYAN</name>
<dbReference type="CDD" id="cd16917">
    <property type="entry name" value="HATPase_UhpB-NarQ-NarX-like"/>
    <property type="match status" value="1"/>
</dbReference>
<keyword evidence="19" id="KW-1133">Transmembrane helix</keyword>
<evidence type="ECO:0000256" key="13">
    <source>
        <dbReference type="ARBA" id="ARBA00022840"/>
    </source>
</evidence>
<feature type="transmembrane region" description="Helical" evidence="19">
    <location>
        <begin position="39"/>
        <end position="57"/>
    </location>
</feature>
<dbReference type="InterPro" id="IPR011712">
    <property type="entry name" value="Sig_transdc_His_kin_sub3_dim/P"/>
</dbReference>
<dbReference type="InterPro" id="IPR050482">
    <property type="entry name" value="Sensor_HK_TwoCompSys"/>
</dbReference>
<evidence type="ECO:0000256" key="7">
    <source>
        <dbReference type="ARBA" id="ARBA00022490"/>
    </source>
</evidence>
<dbReference type="GO" id="GO:0046983">
    <property type="term" value="F:protein dimerization activity"/>
    <property type="evidence" value="ECO:0007669"/>
    <property type="project" value="InterPro"/>
</dbReference>
<dbReference type="PANTHER" id="PTHR24421">
    <property type="entry name" value="NITRATE/NITRITE SENSOR PROTEIN NARX-RELATED"/>
    <property type="match status" value="1"/>
</dbReference>
<proteinExistence type="predicted"/>
<dbReference type="SMART" id="SM00387">
    <property type="entry name" value="HATPase_c"/>
    <property type="match status" value="1"/>
</dbReference>
<dbReference type="PROSITE" id="PS50109">
    <property type="entry name" value="HIS_KIN"/>
    <property type="match status" value="1"/>
</dbReference>
<keyword evidence="15" id="KW-0902">Two-component regulatory system</keyword>
<keyword evidence="7" id="KW-0963">Cytoplasm</keyword>
<dbReference type="GO" id="GO:0046872">
    <property type="term" value="F:metal ion binding"/>
    <property type="evidence" value="ECO:0007669"/>
    <property type="project" value="UniProtKB-KW"/>
</dbReference>
<evidence type="ECO:0000256" key="10">
    <source>
        <dbReference type="ARBA" id="ARBA00022723"/>
    </source>
</evidence>
<keyword evidence="9" id="KW-0808">Transferase</keyword>
<dbReference type="RefSeq" id="WP_264326070.1">
    <property type="nucleotide sequence ID" value="NZ_JADEXQ010000057.1"/>
</dbReference>
<feature type="transmembrane region" description="Helical" evidence="19">
    <location>
        <begin position="172"/>
        <end position="194"/>
    </location>
</feature>
<evidence type="ECO:0000256" key="17">
    <source>
        <dbReference type="ARBA" id="ARBA00024827"/>
    </source>
</evidence>
<keyword evidence="13" id="KW-0067">ATP-binding</keyword>
<evidence type="ECO:0000313" key="22">
    <source>
        <dbReference type="Proteomes" id="UP000625316"/>
    </source>
</evidence>
<keyword evidence="6" id="KW-0004">4Fe-4S</keyword>
<organism evidence="21 22">
    <name type="scientific">Romeriopsis navalis LEGE 11480</name>
    <dbReference type="NCBI Taxonomy" id="2777977"/>
    <lineage>
        <taxon>Bacteria</taxon>
        <taxon>Bacillati</taxon>
        <taxon>Cyanobacteriota</taxon>
        <taxon>Cyanophyceae</taxon>
        <taxon>Leptolyngbyales</taxon>
        <taxon>Leptolyngbyaceae</taxon>
        <taxon>Romeriopsis</taxon>
        <taxon>Romeriopsis navalis</taxon>
    </lineage>
</organism>
<comment type="caution">
    <text evidence="21">The sequence shown here is derived from an EMBL/GenBank/DDBJ whole genome shotgun (WGS) entry which is preliminary data.</text>
</comment>
<dbReference type="InterPro" id="IPR004358">
    <property type="entry name" value="Sig_transdc_His_kin-like_C"/>
</dbReference>
<keyword evidence="16" id="KW-0411">Iron-sulfur</keyword>
<keyword evidence="10" id="KW-0479">Metal-binding</keyword>
<dbReference type="Pfam" id="PF07730">
    <property type="entry name" value="HisKA_3"/>
    <property type="match status" value="1"/>
</dbReference>
<dbReference type="Pfam" id="PF02518">
    <property type="entry name" value="HATPase_c"/>
    <property type="match status" value="1"/>
</dbReference>
<evidence type="ECO:0000256" key="12">
    <source>
        <dbReference type="ARBA" id="ARBA00022777"/>
    </source>
</evidence>
<dbReference type="GO" id="GO:0051539">
    <property type="term" value="F:4 iron, 4 sulfur cluster binding"/>
    <property type="evidence" value="ECO:0007669"/>
    <property type="project" value="UniProtKB-KW"/>
</dbReference>
<evidence type="ECO:0000313" key="21">
    <source>
        <dbReference type="EMBL" id="MBE9031242.1"/>
    </source>
</evidence>
<dbReference type="GO" id="GO:0016020">
    <property type="term" value="C:membrane"/>
    <property type="evidence" value="ECO:0007669"/>
    <property type="project" value="InterPro"/>
</dbReference>
<evidence type="ECO:0000256" key="6">
    <source>
        <dbReference type="ARBA" id="ARBA00022485"/>
    </source>
</evidence>
<accession>A0A928VP88</accession>
<feature type="transmembrane region" description="Helical" evidence="19">
    <location>
        <begin position="69"/>
        <end position="97"/>
    </location>
</feature>
<sequence>MITPKNHPIKFLLQFEWVLLIIAFLLELPQWQFGPERSSFWLSGLLIISFALLGLYLPNHEPKLKGAHLVASFTILLLATFAAKIRFIPLLCVVLIVRTSLMFQNPARIFITIAAFLLALCAQVDRFQTFQTRHAQRIERRIERRIARRIDPNLRNPPPPRRERDRRREDRMIIGAISSTMLLGLVLVFLQLMVDAVLSERQSREQLQQANDQLRRYALRVEDVATLQERNRIAREIHDSLGHSLTAFNLHVEAALRLFTIDPDEAKDLLVEAKQLGSTALQEVRQSVSTLRTKPLQGKSLQAAIVHLLEDFTRSTGIQPTTQFHGLAQIKDDEAMALYRIIQEALTNIAKYAQATAVSIRLEHAAPQTILKIKDDGRGFDQQQNRSGFGLQGMQERTNAIGGRYNLRSAVGQGTQITIQIP</sequence>
<evidence type="ECO:0000256" key="9">
    <source>
        <dbReference type="ARBA" id="ARBA00022679"/>
    </source>
</evidence>
<comment type="subcellular location">
    <subcellularLocation>
        <location evidence="3">Cytoplasm</location>
    </subcellularLocation>
</comment>
<dbReference type="SUPFAM" id="SSF55874">
    <property type="entry name" value="ATPase domain of HSP90 chaperone/DNA topoisomerase II/histidine kinase"/>
    <property type="match status" value="1"/>
</dbReference>
<evidence type="ECO:0000256" key="19">
    <source>
        <dbReference type="SAM" id="Phobius"/>
    </source>
</evidence>
<feature type="transmembrane region" description="Helical" evidence="19">
    <location>
        <begin position="109"/>
        <end position="127"/>
    </location>
</feature>
<comment type="cofactor">
    <cofactor evidence="2">
        <name>[4Fe-4S] cluster</name>
        <dbReference type="ChEBI" id="CHEBI:49883"/>
    </cofactor>
</comment>
<dbReference type="Proteomes" id="UP000625316">
    <property type="component" value="Unassembled WGS sequence"/>
</dbReference>
<dbReference type="GO" id="GO:0000155">
    <property type="term" value="F:phosphorelay sensor kinase activity"/>
    <property type="evidence" value="ECO:0007669"/>
    <property type="project" value="InterPro"/>
</dbReference>
<protein>
    <recommendedName>
        <fullName evidence="5">Oxygen sensor histidine kinase NreB</fullName>
        <ecNumber evidence="4">2.7.13.3</ecNumber>
    </recommendedName>
    <alternativeName>
        <fullName evidence="18">Nitrogen regulation protein B</fullName>
    </alternativeName>
</protein>
<evidence type="ECO:0000256" key="11">
    <source>
        <dbReference type="ARBA" id="ARBA00022741"/>
    </source>
</evidence>
<dbReference type="PRINTS" id="PR00344">
    <property type="entry name" value="BCTRLSENSOR"/>
</dbReference>
<evidence type="ECO:0000256" key="4">
    <source>
        <dbReference type="ARBA" id="ARBA00012438"/>
    </source>
</evidence>
<evidence type="ECO:0000256" key="16">
    <source>
        <dbReference type="ARBA" id="ARBA00023014"/>
    </source>
</evidence>
<evidence type="ECO:0000256" key="18">
    <source>
        <dbReference type="ARBA" id="ARBA00030800"/>
    </source>
</evidence>
<keyword evidence="22" id="KW-1185">Reference proteome</keyword>
<keyword evidence="19" id="KW-0472">Membrane</keyword>
<dbReference type="InterPro" id="IPR036890">
    <property type="entry name" value="HATPase_C_sf"/>
</dbReference>